<proteinExistence type="predicted"/>
<gene>
    <name evidence="1" type="ORF">EJ73_02270</name>
</gene>
<dbReference type="AlphaFoldDB" id="A0A318HZ69"/>
<dbReference type="EMBL" id="QJJX01000032">
    <property type="protein sequence ID" value="PXX20138.1"/>
    <property type="molecule type" value="Genomic_DNA"/>
</dbReference>
<accession>A0A318HZ69</accession>
<keyword evidence="2" id="KW-1185">Reference proteome</keyword>
<evidence type="ECO:0000313" key="1">
    <source>
        <dbReference type="EMBL" id="PXX20138.1"/>
    </source>
</evidence>
<comment type="caution">
    <text evidence="1">The sequence shown here is derived from an EMBL/GenBank/DDBJ whole genome shotgun (WGS) entry which is preliminary data.</text>
</comment>
<dbReference type="Proteomes" id="UP000248314">
    <property type="component" value="Unassembled WGS sequence"/>
</dbReference>
<protein>
    <submittedName>
        <fullName evidence="1">Uncharacterized protein</fullName>
    </submittedName>
</protein>
<name>A0A318HZ69_9BACT</name>
<organism evidence="1 2">
    <name type="scientific">Hoylesella shahii DSM 15611 = JCM 12083</name>
    <dbReference type="NCBI Taxonomy" id="1122991"/>
    <lineage>
        <taxon>Bacteria</taxon>
        <taxon>Pseudomonadati</taxon>
        <taxon>Bacteroidota</taxon>
        <taxon>Bacteroidia</taxon>
        <taxon>Bacteroidales</taxon>
        <taxon>Prevotellaceae</taxon>
        <taxon>Hoylesella</taxon>
    </lineage>
</organism>
<evidence type="ECO:0000313" key="2">
    <source>
        <dbReference type="Proteomes" id="UP000248314"/>
    </source>
</evidence>
<sequence>MKRYALLLLLLCVQIHTIEAQHLEKHLYDGLSFSDGVCFKTVKVTYLAFGRDPLNECNDSIALVIRNVTQNIPYTSISFLYKGQKYYISLHKRCKVPNISEGRKIILQIQFYKDIKQPYQNKHPYAIITKIKK</sequence>
<reference evidence="1 2" key="1">
    <citation type="submission" date="2018-05" db="EMBL/GenBank/DDBJ databases">
        <title>Genomic Encyclopedia of Type Strains, Phase I: the one thousand microbial genomes (KMG-I) project.</title>
        <authorList>
            <person name="Kyrpides N."/>
        </authorList>
    </citation>
    <scope>NUCLEOTIDE SEQUENCE [LARGE SCALE GENOMIC DNA]</scope>
    <source>
        <strain evidence="1 2">DSM 15611</strain>
    </source>
</reference>